<feature type="compositionally biased region" description="Basic and acidic residues" evidence="9">
    <location>
        <begin position="121"/>
        <end position="140"/>
    </location>
</feature>
<evidence type="ECO:0000256" key="7">
    <source>
        <dbReference type="ARBA" id="ARBA00039386"/>
    </source>
</evidence>
<dbReference type="Gene3D" id="1.10.10.1100">
    <property type="entry name" value="BFD-like [2Fe-2S]-binding domain"/>
    <property type="match status" value="1"/>
</dbReference>
<evidence type="ECO:0000256" key="8">
    <source>
        <dbReference type="ARBA" id="ARBA00046332"/>
    </source>
</evidence>
<dbReference type="PANTHER" id="PTHR37424">
    <property type="entry name" value="BACTERIOFERRITIN-ASSOCIATED FERREDOXIN"/>
    <property type="match status" value="1"/>
</dbReference>
<keyword evidence="6" id="KW-0411">Iron-sulfur</keyword>
<evidence type="ECO:0000256" key="9">
    <source>
        <dbReference type="SAM" id="MobiDB-lite"/>
    </source>
</evidence>
<gene>
    <name evidence="11" type="ordered locus">RPC_2143</name>
</gene>
<keyword evidence="3" id="KW-0479">Metal-binding</keyword>
<dbReference type="PANTHER" id="PTHR37424:SF1">
    <property type="entry name" value="BACTERIOFERRITIN-ASSOCIATED FERREDOXIN"/>
    <property type="match status" value="1"/>
</dbReference>
<comment type="similarity">
    <text evidence="8">Belongs to the Bfd family.</text>
</comment>
<dbReference type="GO" id="GO:0046872">
    <property type="term" value="F:metal ion binding"/>
    <property type="evidence" value="ECO:0007669"/>
    <property type="project" value="UniProtKB-KW"/>
</dbReference>
<dbReference type="HOGENOM" id="CLU_147400_0_0_5"/>
<proteinExistence type="inferred from homology"/>
<feature type="region of interest" description="Disordered" evidence="9">
    <location>
        <begin position="71"/>
        <end position="140"/>
    </location>
</feature>
<evidence type="ECO:0000256" key="2">
    <source>
        <dbReference type="ARBA" id="ARBA00022714"/>
    </source>
</evidence>
<dbReference type="GO" id="GO:0051537">
    <property type="term" value="F:2 iron, 2 sulfur cluster binding"/>
    <property type="evidence" value="ECO:0007669"/>
    <property type="project" value="UniProtKB-KW"/>
</dbReference>
<evidence type="ECO:0000256" key="1">
    <source>
        <dbReference type="ARBA" id="ARBA00022448"/>
    </source>
</evidence>
<keyword evidence="1" id="KW-0813">Transport</keyword>
<feature type="compositionally biased region" description="Basic and acidic residues" evidence="9">
    <location>
        <begin position="71"/>
        <end position="88"/>
    </location>
</feature>
<feature type="domain" description="BFD-like [2Fe-2S]-binding" evidence="10">
    <location>
        <begin position="2"/>
        <end position="53"/>
    </location>
</feature>
<dbReference type="RefSeq" id="WP_011472596.1">
    <property type="nucleotide sequence ID" value="NC_007925.1"/>
</dbReference>
<dbReference type="KEGG" id="rpc:RPC_2143"/>
<accession>Q216I9</accession>
<protein>
    <recommendedName>
        <fullName evidence="7">Bacterioferritin-associated ferredoxin</fullName>
    </recommendedName>
</protein>
<name>Q216I9_RHOPB</name>
<reference evidence="11" key="1">
    <citation type="submission" date="2006-03" db="EMBL/GenBank/DDBJ databases">
        <title>Complete sequence of Rhodopseudomonas palustris BisB18.</title>
        <authorList>
            <consortium name="US DOE Joint Genome Institute"/>
            <person name="Copeland A."/>
            <person name="Lucas S."/>
            <person name="Lapidus A."/>
            <person name="Barry K."/>
            <person name="Detter J.C."/>
            <person name="Glavina del Rio T."/>
            <person name="Hammon N."/>
            <person name="Israni S."/>
            <person name="Dalin E."/>
            <person name="Tice H."/>
            <person name="Pitluck S."/>
            <person name="Chain P."/>
            <person name="Malfatti S."/>
            <person name="Shin M."/>
            <person name="Vergez L."/>
            <person name="Schmutz J."/>
            <person name="Larimer F."/>
            <person name="Land M."/>
            <person name="Hauser L."/>
            <person name="Pelletier D.A."/>
            <person name="Kyrpides N."/>
            <person name="Anderson I."/>
            <person name="Oda Y."/>
            <person name="Harwood C.S."/>
            <person name="Richardson P."/>
        </authorList>
    </citation>
    <scope>NUCLEOTIDE SEQUENCE [LARGE SCALE GENOMIC DNA]</scope>
    <source>
        <strain evidence="11">BisB18</strain>
    </source>
</reference>
<dbReference type="AlphaFoldDB" id="Q216I9"/>
<dbReference type="EMBL" id="CP000301">
    <property type="protein sequence ID" value="ABD87697.1"/>
    <property type="molecule type" value="Genomic_DNA"/>
</dbReference>
<dbReference type="InterPro" id="IPR007419">
    <property type="entry name" value="BFD-like_2Fe2S-bd_dom"/>
</dbReference>
<evidence type="ECO:0000256" key="3">
    <source>
        <dbReference type="ARBA" id="ARBA00022723"/>
    </source>
</evidence>
<dbReference type="eggNOG" id="COG2906">
    <property type="taxonomic scope" value="Bacteria"/>
</dbReference>
<dbReference type="Pfam" id="PF04324">
    <property type="entry name" value="Fer2_BFD"/>
    <property type="match status" value="1"/>
</dbReference>
<evidence type="ECO:0000256" key="6">
    <source>
        <dbReference type="ARBA" id="ARBA00023014"/>
    </source>
</evidence>
<keyword evidence="4" id="KW-0249">Electron transport</keyword>
<keyword evidence="5" id="KW-0408">Iron</keyword>
<sequence length="148" mass="16263">MIVCSCNVLSDNEIRGAILASEAPLTTGEVYGCLGCSRQCGRCARTIKKIMHEALTDVCSAVCTIEQCHDGHQHSHPEKHAHAHDHSHGHSHGHRHEHDHGHPHPHPHQPAPAHPHPAAHQHGEPYHHTHEHARAPAEAERELIVEAA</sequence>
<organism evidence="11">
    <name type="scientific">Rhodopseudomonas palustris (strain BisB18)</name>
    <dbReference type="NCBI Taxonomy" id="316056"/>
    <lineage>
        <taxon>Bacteria</taxon>
        <taxon>Pseudomonadati</taxon>
        <taxon>Pseudomonadota</taxon>
        <taxon>Alphaproteobacteria</taxon>
        <taxon>Hyphomicrobiales</taxon>
        <taxon>Nitrobacteraceae</taxon>
        <taxon>Rhodopseudomonas</taxon>
    </lineage>
</organism>
<evidence type="ECO:0000259" key="10">
    <source>
        <dbReference type="Pfam" id="PF04324"/>
    </source>
</evidence>
<dbReference type="OrthoDB" id="7428628at2"/>
<dbReference type="STRING" id="316056.RPC_2143"/>
<keyword evidence="2" id="KW-0001">2Fe-2S</keyword>
<evidence type="ECO:0000256" key="5">
    <source>
        <dbReference type="ARBA" id="ARBA00023004"/>
    </source>
</evidence>
<dbReference type="InterPro" id="IPR041854">
    <property type="entry name" value="BFD-like_2Fe2S-bd_dom_sf"/>
</dbReference>
<dbReference type="InterPro" id="IPR052371">
    <property type="entry name" value="BFD-associated_ferredoxin"/>
</dbReference>
<evidence type="ECO:0000256" key="4">
    <source>
        <dbReference type="ARBA" id="ARBA00022982"/>
    </source>
</evidence>
<evidence type="ECO:0000313" key="11">
    <source>
        <dbReference type="EMBL" id="ABD87697.1"/>
    </source>
</evidence>